<sequence>MKTKSRQLKSFNRNLDEKISAQNRTIKALAAEGKQSSAINALKYKKTLEAAKAKSESSLFNLKELVNHCNVCSMILILFKIDSVELAQLEVEIFKSLEKGSQTLQEIQKEMPIDKVERLMDDIANGVAQQKVCFKSILYFFKF</sequence>
<reference evidence="1" key="1">
    <citation type="submission" date="2022-04" db="EMBL/GenBank/DDBJ databases">
        <title>Genome of the entomopathogenic fungus Entomophthora muscae.</title>
        <authorList>
            <person name="Elya C."/>
            <person name="Lovett B.R."/>
            <person name="Lee E."/>
            <person name="Macias A.M."/>
            <person name="Hajek A.E."/>
            <person name="De Bivort B.L."/>
            <person name="Kasson M.T."/>
            <person name="De Fine Licht H.H."/>
            <person name="Stajich J.E."/>
        </authorList>
    </citation>
    <scope>NUCLEOTIDE SEQUENCE</scope>
    <source>
        <strain evidence="1">Berkeley</strain>
    </source>
</reference>
<gene>
    <name evidence="1" type="primary">VPS20_2</name>
    <name evidence="1" type="ORF">DSO57_1010251</name>
</gene>
<evidence type="ECO:0000313" key="2">
    <source>
        <dbReference type="Proteomes" id="UP001165960"/>
    </source>
</evidence>
<comment type="caution">
    <text evidence="1">The sequence shown here is derived from an EMBL/GenBank/DDBJ whole genome shotgun (WGS) entry which is preliminary data.</text>
</comment>
<proteinExistence type="predicted"/>
<keyword evidence="2" id="KW-1185">Reference proteome</keyword>
<evidence type="ECO:0000313" key="1">
    <source>
        <dbReference type="EMBL" id="KAJ9078100.1"/>
    </source>
</evidence>
<protein>
    <submittedName>
        <fullName evidence="1">Vacuolar protein sorting-associated protein 20</fullName>
    </submittedName>
</protein>
<organism evidence="1 2">
    <name type="scientific">Entomophthora muscae</name>
    <dbReference type="NCBI Taxonomy" id="34485"/>
    <lineage>
        <taxon>Eukaryota</taxon>
        <taxon>Fungi</taxon>
        <taxon>Fungi incertae sedis</taxon>
        <taxon>Zoopagomycota</taxon>
        <taxon>Entomophthoromycotina</taxon>
        <taxon>Entomophthoromycetes</taxon>
        <taxon>Entomophthorales</taxon>
        <taxon>Entomophthoraceae</taxon>
        <taxon>Entomophthora</taxon>
    </lineage>
</organism>
<accession>A0ACC2TTK5</accession>
<dbReference type="EMBL" id="QTSX02002163">
    <property type="protein sequence ID" value="KAJ9078100.1"/>
    <property type="molecule type" value="Genomic_DNA"/>
</dbReference>
<name>A0ACC2TTK5_9FUNG</name>
<dbReference type="Proteomes" id="UP001165960">
    <property type="component" value="Unassembled WGS sequence"/>
</dbReference>